<dbReference type="PANTHER" id="PTHR23416">
    <property type="entry name" value="SIALIC ACID SYNTHASE-RELATED"/>
    <property type="match status" value="1"/>
</dbReference>
<evidence type="ECO:0000313" key="1">
    <source>
        <dbReference type="EMBL" id="GAC05633.1"/>
    </source>
</evidence>
<dbReference type="InterPro" id="IPR051159">
    <property type="entry name" value="Hexapeptide_acetyltransf"/>
</dbReference>
<accession>A0ABQ0I8G4</accession>
<evidence type="ECO:0000313" key="2">
    <source>
        <dbReference type="Proteomes" id="UP000008372"/>
    </source>
</evidence>
<dbReference type="InterPro" id="IPR001451">
    <property type="entry name" value="Hexapep"/>
</dbReference>
<dbReference type="CDD" id="cd04647">
    <property type="entry name" value="LbH_MAT_like"/>
    <property type="match status" value="1"/>
</dbReference>
<keyword evidence="2" id="KW-1185">Reference proteome</keyword>
<dbReference type="EMBL" id="BAEK01000038">
    <property type="protein sequence ID" value="GAC05633.1"/>
    <property type="molecule type" value="Genomic_DNA"/>
</dbReference>
<dbReference type="InterPro" id="IPR011004">
    <property type="entry name" value="Trimer_LpxA-like_sf"/>
</dbReference>
<comment type="caution">
    <text evidence="1">The sequence shown here is derived from an EMBL/GenBank/DDBJ whole genome shotgun (WGS) entry which is preliminary data.</text>
</comment>
<protein>
    <submittedName>
        <fullName evidence="1">Uncharacterized protein</fullName>
    </submittedName>
</protein>
<dbReference type="Proteomes" id="UP000008372">
    <property type="component" value="Unassembled WGS sequence"/>
</dbReference>
<proteinExistence type="predicted"/>
<organism evidence="1 2">
    <name type="scientific">Paraglaciecola agarilytica NO2</name>
    <dbReference type="NCBI Taxonomy" id="1125747"/>
    <lineage>
        <taxon>Bacteria</taxon>
        <taxon>Pseudomonadati</taxon>
        <taxon>Pseudomonadota</taxon>
        <taxon>Gammaproteobacteria</taxon>
        <taxon>Alteromonadales</taxon>
        <taxon>Alteromonadaceae</taxon>
        <taxon>Paraglaciecola</taxon>
    </lineage>
</organism>
<reference evidence="1 2" key="1">
    <citation type="journal article" date="2014" name="Environ. Microbiol.">
        <title>Comparative genomics of the marine bacterial genus Glaciecola reveals the high degree of genomic diversity and genomic characteristic for cold adaptation.</title>
        <authorList>
            <person name="Qin Q.L."/>
            <person name="Xie B.B."/>
            <person name="Yu Y."/>
            <person name="Shu Y.L."/>
            <person name="Rong J.C."/>
            <person name="Zhang Y.J."/>
            <person name="Zhao D.L."/>
            <person name="Chen X.L."/>
            <person name="Zhang X.Y."/>
            <person name="Chen B."/>
            <person name="Zhou B.C."/>
            <person name="Zhang Y.Z."/>
        </authorList>
    </citation>
    <scope>NUCLEOTIDE SEQUENCE [LARGE SCALE GENOMIC DNA]</scope>
    <source>
        <strain evidence="1 2">NO2</strain>
    </source>
</reference>
<sequence>MVASNVSFVGSDHDISNPDEVMFYSGRAEMRDIFLEDNVWIGHGAIVMDGVSVLEGSVVAAGSVVTKTFPKYSIIGGNPAKLIRSRL</sequence>
<gene>
    <name evidence="1" type="ORF">GAGA_2794</name>
</gene>
<dbReference type="Gene3D" id="2.160.10.10">
    <property type="entry name" value="Hexapeptide repeat proteins"/>
    <property type="match status" value="1"/>
</dbReference>
<name>A0ABQ0I8G4_9ALTE</name>
<dbReference type="Pfam" id="PF00132">
    <property type="entry name" value="Hexapep"/>
    <property type="match status" value="1"/>
</dbReference>
<dbReference type="SUPFAM" id="SSF51161">
    <property type="entry name" value="Trimeric LpxA-like enzymes"/>
    <property type="match status" value="1"/>
</dbReference>